<name>A0A0Q0KLD4_VIBMT</name>
<dbReference type="AlphaFoldDB" id="A0A0Q0KLD4"/>
<dbReference type="InterPro" id="IPR017911">
    <property type="entry name" value="MacB-like_ATP-bd"/>
</dbReference>
<dbReference type="InterPro" id="IPR003439">
    <property type="entry name" value="ABC_transporter-like_ATP-bd"/>
</dbReference>
<sequence>MPAHRSDPTSSVIELNEVVFGWPGASTPTLEIAHLQVAKGEHLFIKGPSGCGKSTLLSLLTGINLATQGSVALLGCDMRTLSASQRDRFRADHIGYIFQQFNLLPYLSVLDNVTLPCHFSPLRKQQVSGSLLQKAQSLLERLHLPTALLNKPVTELSIGQQQRVAAARALIGEPNLIIADEPTSALDFDNREAFIALLREEAERVGYNFSFLVSHDPTLEKLFERSIHLPTLNRAGGWQ</sequence>
<dbReference type="Gene3D" id="3.40.50.300">
    <property type="entry name" value="P-loop containing nucleotide triphosphate hydrolases"/>
    <property type="match status" value="1"/>
</dbReference>
<keyword evidence="2" id="KW-0547">Nucleotide-binding</keyword>
<feature type="domain" description="ABC transporter" evidence="4">
    <location>
        <begin position="13"/>
        <end position="235"/>
    </location>
</feature>
<proteinExistence type="predicted"/>
<dbReference type="Proteomes" id="UP000053724">
    <property type="component" value="Unassembled WGS sequence"/>
</dbReference>
<evidence type="ECO:0000313" key="6">
    <source>
        <dbReference type="Proteomes" id="UP000053724"/>
    </source>
</evidence>
<dbReference type="GO" id="GO:0022857">
    <property type="term" value="F:transmembrane transporter activity"/>
    <property type="evidence" value="ECO:0007669"/>
    <property type="project" value="TreeGrafter"/>
</dbReference>
<evidence type="ECO:0000256" key="2">
    <source>
        <dbReference type="ARBA" id="ARBA00022741"/>
    </source>
</evidence>
<dbReference type="GO" id="GO:0005524">
    <property type="term" value="F:ATP binding"/>
    <property type="evidence" value="ECO:0007669"/>
    <property type="project" value="UniProtKB-KW"/>
</dbReference>
<evidence type="ECO:0000256" key="1">
    <source>
        <dbReference type="ARBA" id="ARBA00022448"/>
    </source>
</evidence>
<dbReference type="GO" id="GO:0005886">
    <property type="term" value="C:plasma membrane"/>
    <property type="evidence" value="ECO:0007669"/>
    <property type="project" value="TreeGrafter"/>
</dbReference>
<dbReference type="FunFam" id="3.40.50.300:FF:001823">
    <property type="entry name" value="ABC transporter ATP-binding protein"/>
    <property type="match status" value="1"/>
</dbReference>
<dbReference type="InterPro" id="IPR015854">
    <property type="entry name" value="ABC_transpr_LolD-like"/>
</dbReference>
<dbReference type="GO" id="GO:0016887">
    <property type="term" value="F:ATP hydrolysis activity"/>
    <property type="evidence" value="ECO:0007669"/>
    <property type="project" value="InterPro"/>
</dbReference>
<dbReference type="SUPFAM" id="SSF52540">
    <property type="entry name" value="P-loop containing nucleoside triphosphate hydrolases"/>
    <property type="match status" value="1"/>
</dbReference>
<reference evidence="5 6" key="1">
    <citation type="journal article" date="2015" name="Genome Biol. Evol.">
        <title>The Dynamics of Genetic Interactions between Vibrio metoecus and Vibrio cholerae, Two Close Relatives Co-Occurring in the Environment.</title>
        <authorList>
            <person name="Orata F.D."/>
            <person name="Kirchberger P.C."/>
            <person name="Meheust R."/>
            <person name="Barlow E.J."/>
            <person name="Tarr C.L."/>
            <person name="Boucher Y."/>
        </authorList>
    </citation>
    <scope>NUCLEOTIDE SEQUENCE [LARGE SCALE GENOMIC DNA]</scope>
    <source>
        <strain evidence="5 6">08-2459</strain>
    </source>
</reference>
<evidence type="ECO:0000256" key="3">
    <source>
        <dbReference type="ARBA" id="ARBA00022840"/>
    </source>
</evidence>
<dbReference type="SMART" id="SM00382">
    <property type="entry name" value="AAA"/>
    <property type="match status" value="1"/>
</dbReference>
<keyword evidence="1" id="KW-0813">Transport</keyword>
<accession>A0A0Q0KLD4</accession>
<dbReference type="PATRIC" id="fig|1481663.8.peg.3032"/>
<dbReference type="InterPro" id="IPR027417">
    <property type="entry name" value="P-loop_NTPase"/>
</dbReference>
<dbReference type="InterPro" id="IPR003593">
    <property type="entry name" value="AAA+_ATPase"/>
</dbReference>
<dbReference type="PANTHER" id="PTHR24220:SF611">
    <property type="entry name" value="ATP-BINDING COMPONENT OF ABC TRANSPORTER-RELATED"/>
    <property type="match status" value="1"/>
</dbReference>
<gene>
    <name evidence="5" type="ORF">AAY55_03515</name>
</gene>
<dbReference type="Pfam" id="PF00005">
    <property type="entry name" value="ABC_tran"/>
    <property type="match status" value="1"/>
</dbReference>
<dbReference type="EMBL" id="LCUF01000003">
    <property type="protein sequence ID" value="KQA24263.1"/>
    <property type="molecule type" value="Genomic_DNA"/>
</dbReference>
<organism evidence="5 6">
    <name type="scientific">Vibrio metoecus</name>
    <dbReference type="NCBI Taxonomy" id="1481663"/>
    <lineage>
        <taxon>Bacteria</taxon>
        <taxon>Pseudomonadati</taxon>
        <taxon>Pseudomonadota</taxon>
        <taxon>Gammaproteobacteria</taxon>
        <taxon>Vibrionales</taxon>
        <taxon>Vibrionaceae</taxon>
        <taxon>Vibrio</taxon>
    </lineage>
</organism>
<dbReference type="CDD" id="cd03255">
    <property type="entry name" value="ABC_MJ0796_LolCDE_FtsE"/>
    <property type="match status" value="1"/>
</dbReference>
<keyword evidence="3 5" id="KW-0067">ATP-binding</keyword>
<protein>
    <submittedName>
        <fullName evidence="5">Methionine ABC transporter ATP-binding protein</fullName>
    </submittedName>
</protein>
<comment type="caution">
    <text evidence="5">The sequence shown here is derived from an EMBL/GenBank/DDBJ whole genome shotgun (WGS) entry which is preliminary data.</text>
</comment>
<evidence type="ECO:0000313" key="5">
    <source>
        <dbReference type="EMBL" id="KQA24263.1"/>
    </source>
</evidence>
<dbReference type="PROSITE" id="PS50893">
    <property type="entry name" value="ABC_TRANSPORTER_2"/>
    <property type="match status" value="1"/>
</dbReference>
<evidence type="ECO:0000259" key="4">
    <source>
        <dbReference type="PROSITE" id="PS50893"/>
    </source>
</evidence>
<dbReference type="PANTHER" id="PTHR24220">
    <property type="entry name" value="IMPORT ATP-BINDING PROTEIN"/>
    <property type="match status" value="1"/>
</dbReference>